<proteinExistence type="predicted"/>
<evidence type="ECO:0000313" key="2">
    <source>
        <dbReference type="Proteomes" id="UP000094025"/>
    </source>
</evidence>
<evidence type="ECO:0000313" key="1">
    <source>
        <dbReference type="EMBL" id="OAP39602.1"/>
    </source>
</evidence>
<dbReference type="Proteomes" id="UP000094025">
    <property type="component" value="Unassembled WGS sequence"/>
</dbReference>
<sequence length="136" mass="15547">MAGEQSAEFDSIKKTKLPPEMVVAQGTPGYDFGEKHARRIARSSMREQQTAQKFLLGAGLRISYLFQAKNMNSWGGKTAVQDVPQLYLRKTSCLCCRCLAGIDFLECTRKDTCKHVLVEIHFEVRRRPWFEVQQFG</sequence>
<reference evidence="1 2" key="1">
    <citation type="journal article" date="2016" name="Int. J. Syst. Evol. Microbiol.">
        <title>Ensifer glycinis sp. nov., an novel rhizobial species associated with Glycine spp.</title>
        <authorList>
            <person name="Yan H."/>
            <person name="Yan J."/>
            <person name="Sui X.H."/>
            <person name="Wang E.T."/>
            <person name="Chen W.X."/>
            <person name="Zhang X.X."/>
            <person name="Chen W.F."/>
        </authorList>
    </citation>
    <scope>NUCLEOTIDE SEQUENCE [LARGE SCALE GENOMIC DNA]</scope>
    <source>
        <strain evidence="1 2">CCBAU 23380</strain>
    </source>
</reference>
<protein>
    <submittedName>
        <fullName evidence="1">Uncharacterized protein</fullName>
    </submittedName>
</protein>
<dbReference type="STRING" id="1472378.AU381_12375"/>
<keyword evidence="2" id="KW-1185">Reference proteome</keyword>
<dbReference type="AlphaFoldDB" id="A0A178XXQ1"/>
<organism evidence="1 2">
    <name type="scientific">Sinorhizobium glycinis</name>
    <dbReference type="NCBI Taxonomy" id="1472378"/>
    <lineage>
        <taxon>Bacteria</taxon>
        <taxon>Pseudomonadati</taxon>
        <taxon>Pseudomonadota</taxon>
        <taxon>Alphaproteobacteria</taxon>
        <taxon>Hyphomicrobiales</taxon>
        <taxon>Rhizobiaceae</taxon>
        <taxon>Sinorhizobium/Ensifer group</taxon>
        <taxon>Sinorhizobium</taxon>
    </lineage>
</organism>
<comment type="caution">
    <text evidence="1">The sequence shown here is derived from an EMBL/GenBank/DDBJ whole genome shotgun (WGS) entry which is preliminary data.</text>
</comment>
<name>A0A178XXQ1_9HYPH</name>
<accession>A0A178XXQ1</accession>
<gene>
    <name evidence="1" type="ORF">AU381_12375</name>
</gene>
<dbReference type="EMBL" id="LPUX01000056">
    <property type="protein sequence ID" value="OAP39602.1"/>
    <property type="molecule type" value="Genomic_DNA"/>
</dbReference>